<name>A0A5B2VWV5_9BACT</name>
<organism evidence="8 9">
    <name type="scientific">Chitinophaga agrisoli</name>
    <dbReference type="NCBI Taxonomy" id="2607653"/>
    <lineage>
        <taxon>Bacteria</taxon>
        <taxon>Pseudomonadati</taxon>
        <taxon>Bacteroidota</taxon>
        <taxon>Chitinophagia</taxon>
        <taxon>Chitinophagales</taxon>
        <taxon>Chitinophagaceae</taxon>
        <taxon>Chitinophaga</taxon>
    </lineage>
</organism>
<keyword evidence="2 6" id="KW-1003">Cell membrane</keyword>
<reference evidence="8 9" key="1">
    <citation type="submission" date="2019-09" db="EMBL/GenBank/DDBJ databases">
        <title>Chitinophaga ginsengihumi sp. nov., isolated from soil of ginseng rhizosphere.</title>
        <authorList>
            <person name="Lee J."/>
        </authorList>
    </citation>
    <scope>NUCLEOTIDE SEQUENCE [LARGE SCALE GENOMIC DNA]</scope>
    <source>
        <strain evidence="8 9">BN140078</strain>
    </source>
</reference>
<accession>A0A5B2VWV5</accession>
<comment type="similarity">
    <text evidence="6">Belongs to the TVP38/TMEM64 family.</text>
</comment>
<evidence type="ECO:0000256" key="3">
    <source>
        <dbReference type="ARBA" id="ARBA00022692"/>
    </source>
</evidence>
<keyword evidence="4 6" id="KW-1133">Transmembrane helix</keyword>
<dbReference type="AlphaFoldDB" id="A0A5B2VWV5"/>
<comment type="caution">
    <text evidence="8">The sequence shown here is derived from an EMBL/GenBank/DDBJ whole genome shotgun (WGS) entry which is preliminary data.</text>
</comment>
<feature type="transmembrane region" description="Helical" evidence="6">
    <location>
        <begin position="182"/>
        <end position="203"/>
    </location>
</feature>
<dbReference type="InterPro" id="IPR015414">
    <property type="entry name" value="TMEM64"/>
</dbReference>
<reference evidence="8 9" key="2">
    <citation type="submission" date="2019-09" db="EMBL/GenBank/DDBJ databases">
        <authorList>
            <person name="Jin C."/>
        </authorList>
    </citation>
    <scope>NUCLEOTIDE SEQUENCE [LARGE SCALE GENOMIC DNA]</scope>
    <source>
        <strain evidence="8 9">BN140078</strain>
    </source>
</reference>
<keyword evidence="3 6" id="KW-0812">Transmembrane</keyword>
<feature type="transmembrane region" description="Helical" evidence="6">
    <location>
        <begin position="17"/>
        <end position="36"/>
    </location>
</feature>
<sequence>MQAKHPLSKKSPKPSKLPLFVSIGLLVALAICYWQIPGFRHALQDAWRMLTNDNEKEFRQWISQFGFAGPVILVLVMVVQMFLFVIPNVLVMMIAINGYGPFWGSVISFVGVFASSSTGYMIGRYLSPSTVSRFVSEKNQHKISSFIKDYGVAAIAITRLSSLSNDSLGFVTGLLKMDYKKYILATMGGITPLIVLLAIYGKNGKIEKALIWVAAISLAGLIAYIIIDKRRKHKKKPLAEVG</sequence>
<feature type="transmembrane region" description="Helical" evidence="6">
    <location>
        <begin position="65"/>
        <end position="96"/>
    </location>
</feature>
<evidence type="ECO:0000256" key="1">
    <source>
        <dbReference type="ARBA" id="ARBA00004651"/>
    </source>
</evidence>
<evidence type="ECO:0000256" key="4">
    <source>
        <dbReference type="ARBA" id="ARBA00022989"/>
    </source>
</evidence>
<evidence type="ECO:0000256" key="6">
    <source>
        <dbReference type="RuleBase" id="RU366058"/>
    </source>
</evidence>
<keyword evidence="5 6" id="KW-0472">Membrane</keyword>
<dbReference type="GO" id="GO:0005886">
    <property type="term" value="C:plasma membrane"/>
    <property type="evidence" value="ECO:0007669"/>
    <property type="project" value="UniProtKB-SubCell"/>
</dbReference>
<feature type="transmembrane region" description="Helical" evidence="6">
    <location>
        <begin position="209"/>
        <end position="227"/>
    </location>
</feature>
<dbReference type="RefSeq" id="WP_149838450.1">
    <property type="nucleotide sequence ID" value="NZ_VUOC01000002.1"/>
</dbReference>
<dbReference type="Pfam" id="PF09335">
    <property type="entry name" value="VTT_dom"/>
    <property type="match status" value="1"/>
</dbReference>
<comment type="subcellular location">
    <subcellularLocation>
        <location evidence="1 6">Cell membrane</location>
        <topology evidence="1 6">Multi-pass membrane protein</topology>
    </subcellularLocation>
</comment>
<dbReference type="PANTHER" id="PTHR12677">
    <property type="entry name" value="GOLGI APPARATUS MEMBRANE PROTEIN TVP38-RELATED"/>
    <property type="match status" value="1"/>
</dbReference>
<feature type="domain" description="VTT" evidence="7">
    <location>
        <begin position="86"/>
        <end position="201"/>
    </location>
</feature>
<proteinExistence type="inferred from homology"/>
<evidence type="ECO:0000313" key="9">
    <source>
        <dbReference type="Proteomes" id="UP000324611"/>
    </source>
</evidence>
<keyword evidence="9" id="KW-1185">Reference proteome</keyword>
<feature type="transmembrane region" description="Helical" evidence="6">
    <location>
        <begin position="102"/>
        <end position="123"/>
    </location>
</feature>
<evidence type="ECO:0000256" key="5">
    <source>
        <dbReference type="ARBA" id="ARBA00023136"/>
    </source>
</evidence>
<dbReference type="PANTHER" id="PTHR12677:SF59">
    <property type="entry name" value="GOLGI APPARATUS MEMBRANE PROTEIN TVP38-RELATED"/>
    <property type="match status" value="1"/>
</dbReference>
<gene>
    <name evidence="8" type="ORF">F0L74_13875</name>
</gene>
<dbReference type="Proteomes" id="UP000324611">
    <property type="component" value="Unassembled WGS sequence"/>
</dbReference>
<protein>
    <recommendedName>
        <fullName evidence="6">TVP38/TMEM64 family membrane protein</fullName>
    </recommendedName>
</protein>
<evidence type="ECO:0000259" key="7">
    <source>
        <dbReference type="Pfam" id="PF09335"/>
    </source>
</evidence>
<dbReference type="InterPro" id="IPR032816">
    <property type="entry name" value="VTT_dom"/>
</dbReference>
<evidence type="ECO:0000256" key="2">
    <source>
        <dbReference type="ARBA" id="ARBA00022475"/>
    </source>
</evidence>
<evidence type="ECO:0000313" key="8">
    <source>
        <dbReference type="EMBL" id="KAA2243575.1"/>
    </source>
</evidence>
<dbReference type="EMBL" id="VUOC01000002">
    <property type="protein sequence ID" value="KAA2243575.1"/>
    <property type="molecule type" value="Genomic_DNA"/>
</dbReference>